<dbReference type="RefSeq" id="WP_220661111.1">
    <property type="nucleotide sequence ID" value="NZ_CP069370.1"/>
</dbReference>
<feature type="short sequence motif" description="GXSXG" evidence="4">
    <location>
        <begin position="55"/>
        <end position="59"/>
    </location>
</feature>
<evidence type="ECO:0000256" key="1">
    <source>
        <dbReference type="ARBA" id="ARBA00022801"/>
    </source>
</evidence>
<evidence type="ECO:0000313" key="6">
    <source>
        <dbReference type="EMBL" id="QYZ68891.1"/>
    </source>
</evidence>
<accession>A0A8G1EC74</accession>
<dbReference type="InterPro" id="IPR016035">
    <property type="entry name" value="Acyl_Trfase/lysoPLipase"/>
</dbReference>
<evidence type="ECO:0000313" key="7">
    <source>
        <dbReference type="Proteomes" id="UP000826300"/>
    </source>
</evidence>
<dbReference type="PANTHER" id="PTHR14226">
    <property type="entry name" value="NEUROPATHY TARGET ESTERASE/SWISS CHEESE D.MELANOGASTER"/>
    <property type="match status" value="1"/>
</dbReference>
<feature type="short sequence motif" description="DGA/G" evidence="4">
    <location>
        <begin position="219"/>
        <end position="221"/>
    </location>
</feature>
<dbReference type="KEGG" id="nsm:JO391_14145"/>
<keyword evidence="2 4" id="KW-0442">Lipid degradation</keyword>
<organism evidence="6 7">
    <name type="scientific">Neotabrizicola shimadae</name>
    <dbReference type="NCBI Taxonomy" id="2807096"/>
    <lineage>
        <taxon>Bacteria</taxon>
        <taxon>Pseudomonadati</taxon>
        <taxon>Pseudomonadota</taxon>
        <taxon>Alphaproteobacteria</taxon>
        <taxon>Rhodobacterales</taxon>
        <taxon>Paracoccaceae</taxon>
        <taxon>Neotabrizicola</taxon>
    </lineage>
</organism>
<dbReference type="InterPro" id="IPR002641">
    <property type="entry name" value="PNPLA_dom"/>
</dbReference>
<dbReference type="Gene3D" id="3.40.1090.10">
    <property type="entry name" value="Cytosolic phospholipase A2 catalytic domain"/>
    <property type="match status" value="2"/>
</dbReference>
<protein>
    <submittedName>
        <fullName evidence="6">Patatin-like phospholipase family protein</fullName>
    </submittedName>
</protein>
<name>A0A8G1EC74_9RHOB</name>
<dbReference type="Proteomes" id="UP000826300">
    <property type="component" value="Chromosome"/>
</dbReference>
<feature type="domain" description="PNPLA" evidence="5">
    <location>
        <begin position="24"/>
        <end position="232"/>
    </location>
</feature>
<keyword evidence="3 4" id="KW-0443">Lipid metabolism</keyword>
<dbReference type="SUPFAM" id="SSF52151">
    <property type="entry name" value="FabD/lysophospholipase-like"/>
    <property type="match status" value="1"/>
</dbReference>
<feature type="short sequence motif" description="GXGXXG" evidence="4">
    <location>
        <begin position="28"/>
        <end position="33"/>
    </location>
</feature>
<dbReference type="AlphaFoldDB" id="A0A8G1EC74"/>
<dbReference type="Pfam" id="PF01734">
    <property type="entry name" value="Patatin"/>
    <property type="match status" value="1"/>
</dbReference>
<proteinExistence type="predicted"/>
<keyword evidence="1 4" id="KW-0378">Hydrolase</keyword>
<evidence type="ECO:0000256" key="4">
    <source>
        <dbReference type="PROSITE-ProRule" id="PRU01161"/>
    </source>
</evidence>
<dbReference type="InterPro" id="IPR021095">
    <property type="entry name" value="DUF3734"/>
</dbReference>
<dbReference type="EMBL" id="CP069370">
    <property type="protein sequence ID" value="QYZ68891.1"/>
    <property type="molecule type" value="Genomic_DNA"/>
</dbReference>
<sequence length="387" mass="43079">MPPKRTTPSPAAASIRPPFDRIALVLQGGGALGSYQGGVYQALAEAGIHPDWVAGISIGAINAAIIAGNDPADRVARLRQFWERVSEPPLGVPYLPVAIDDFSHLWINRMRAFGILSFGAPDFFRPRWPPVISTPASGFGRLSFYDVTPVRNLLGELVDFDRINRGATRLSVGATNVRTGNFLYFDSETAPLSVDHVLASGALPPGFPAVQIDGEHYWDGGVVSNTPLDWILDSPDRKDSLIFQVDLWNARGEIPRDMMEVDLRQKEIRFSSRTRLASDHFRKSQTLRRAMHALLERLPPEIRQLPETELLAAEADESSYTIAQLIYRARNYEGSSKDYEFSRRTMEEHWAAGLADTRRTLAHPELLQPATREEAVRVFDLGKPAQP</sequence>
<dbReference type="CDD" id="cd07209">
    <property type="entry name" value="Pat_hypo_Ecoli_Z1214_like"/>
    <property type="match status" value="1"/>
</dbReference>
<evidence type="ECO:0000256" key="3">
    <source>
        <dbReference type="ARBA" id="ARBA00023098"/>
    </source>
</evidence>
<gene>
    <name evidence="6" type="ORF">JO391_14145</name>
</gene>
<dbReference type="Pfam" id="PF12536">
    <property type="entry name" value="DUF3734"/>
    <property type="match status" value="1"/>
</dbReference>
<keyword evidence="7" id="KW-1185">Reference proteome</keyword>
<reference evidence="6" key="1">
    <citation type="submission" date="2021-02" db="EMBL/GenBank/DDBJ databases">
        <title>Rhodobacter shimadae sp. nov., an aerobic anoxygenic phototrophic bacterium isolated from a hot spring.</title>
        <authorList>
            <person name="Muramatsu S."/>
            <person name="Haruta S."/>
            <person name="Hirose S."/>
            <person name="Hanada S."/>
        </authorList>
    </citation>
    <scope>NUCLEOTIDE SEQUENCE</scope>
    <source>
        <strain evidence="6">N10</strain>
    </source>
</reference>
<dbReference type="GO" id="GO:0016042">
    <property type="term" value="P:lipid catabolic process"/>
    <property type="evidence" value="ECO:0007669"/>
    <property type="project" value="UniProtKB-UniRule"/>
</dbReference>
<feature type="active site" description="Proton acceptor" evidence="4">
    <location>
        <position position="219"/>
    </location>
</feature>
<feature type="active site" description="Nucleophile" evidence="4">
    <location>
        <position position="57"/>
    </location>
</feature>
<dbReference type="PANTHER" id="PTHR14226:SF57">
    <property type="entry name" value="BLR7027 PROTEIN"/>
    <property type="match status" value="1"/>
</dbReference>
<dbReference type="GO" id="GO:0016787">
    <property type="term" value="F:hydrolase activity"/>
    <property type="evidence" value="ECO:0007669"/>
    <property type="project" value="UniProtKB-UniRule"/>
</dbReference>
<dbReference type="PROSITE" id="PS51635">
    <property type="entry name" value="PNPLA"/>
    <property type="match status" value="1"/>
</dbReference>
<evidence type="ECO:0000259" key="5">
    <source>
        <dbReference type="PROSITE" id="PS51635"/>
    </source>
</evidence>
<evidence type="ECO:0000256" key="2">
    <source>
        <dbReference type="ARBA" id="ARBA00022963"/>
    </source>
</evidence>
<dbReference type="InterPro" id="IPR050301">
    <property type="entry name" value="NTE"/>
</dbReference>